<dbReference type="Proteomes" id="UP000075615">
    <property type="component" value="Unassembled WGS sequence"/>
</dbReference>
<accession>A0A150XJ99</accession>
<reference evidence="3 4" key="1">
    <citation type="submission" date="2016-01" db="EMBL/GenBank/DDBJ databases">
        <title>Genome sequencing of Roseivirga echinicomitans KMM 6058.</title>
        <authorList>
            <person name="Selvaratnam C."/>
            <person name="Thevarajoo S."/>
            <person name="Goh K.M."/>
            <person name="Ee R."/>
            <person name="Chan K.-G."/>
            <person name="Chong C.S."/>
        </authorList>
    </citation>
    <scope>NUCLEOTIDE SEQUENCE [LARGE SCALE GENOMIC DNA]</scope>
    <source>
        <strain evidence="3 4">KMM 6058</strain>
    </source>
</reference>
<dbReference type="InterPro" id="IPR052165">
    <property type="entry name" value="Membrane_assoc_protease"/>
</dbReference>
<feature type="domain" description="NfeD integral membrane" evidence="2">
    <location>
        <begin position="7"/>
        <end position="74"/>
    </location>
</feature>
<organism evidence="3 4">
    <name type="scientific">Roseivirga echinicomitans</name>
    <dbReference type="NCBI Taxonomy" id="296218"/>
    <lineage>
        <taxon>Bacteria</taxon>
        <taxon>Pseudomonadati</taxon>
        <taxon>Bacteroidota</taxon>
        <taxon>Cytophagia</taxon>
        <taxon>Cytophagales</taxon>
        <taxon>Roseivirgaceae</taxon>
        <taxon>Roseivirga</taxon>
    </lineage>
</organism>
<proteinExistence type="predicted"/>
<dbReference type="PANTHER" id="PTHR33507">
    <property type="entry name" value="INNER MEMBRANE PROTEIN YBBJ"/>
    <property type="match status" value="1"/>
</dbReference>
<keyword evidence="1" id="KW-0472">Membrane</keyword>
<protein>
    <recommendedName>
        <fullName evidence="2">NfeD integral membrane domain-containing protein</fullName>
    </recommendedName>
</protein>
<name>A0A150XJ99_9BACT</name>
<evidence type="ECO:0000313" key="4">
    <source>
        <dbReference type="Proteomes" id="UP000075615"/>
    </source>
</evidence>
<sequence length="158" mass="17066">MSDWITIILLVVIGLALIYVELLFVPGTTIVGVVGFLLTCVGVYLTYENHGSTAGNYVLVGSFAVSAIAIYFSFKSKAWERYSLKGSNNTKVNDGYSEGLALEMAGVAISDLKPIGKAEFGEKTYEVTSPGFYIESGSKIKIIHLVGNRITVDLLNNN</sequence>
<keyword evidence="1" id="KW-0812">Transmembrane</keyword>
<dbReference type="STRING" id="296218.AWN68_03965"/>
<dbReference type="PANTHER" id="PTHR33507:SF3">
    <property type="entry name" value="INNER MEMBRANE PROTEIN YBBJ"/>
    <property type="match status" value="1"/>
</dbReference>
<dbReference type="EMBL" id="LRDB01000012">
    <property type="protein sequence ID" value="KYG78794.1"/>
    <property type="molecule type" value="Genomic_DNA"/>
</dbReference>
<evidence type="ECO:0000259" key="2">
    <source>
        <dbReference type="Pfam" id="PF24961"/>
    </source>
</evidence>
<comment type="caution">
    <text evidence="3">The sequence shown here is derived from an EMBL/GenBank/DDBJ whole genome shotgun (WGS) entry which is preliminary data.</text>
</comment>
<dbReference type="RefSeq" id="WP_068414498.1">
    <property type="nucleotide sequence ID" value="NZ_LRDB01000012.1"/>
</dbReference>
<dbReference type="Pfam" id="PF24961">
    <property type="entry name" value="NfeD_membrane"/>
    <property type="match status" value="1"/>
</dbReference>
<gene>
    <name evidence="3" type="ORF">AWN68_03965</name>
</gene>
<dbReference type="AlphaFoldDB" id="A0A150XJ99"/>
<feature type="transmembrane region" description="Helical" evidence="1">
    <location>
        <begin position="30"/>
        <end position="47"/>
    </location>
</feature>
<evidence type="ECO:0000256" key="1">
    <source>
        <dbReference type="SAM" id="Phobius"/>
    </source>
</evidence>
<feature type="transmembrane region" description="Helical" evidence="1">
    <location>
        <begin position="6"/>
        <end position="25"/>
    </location>
</feature>
<evidence type="ECO:0000313" key="3">
    <source>
        <dbReference type="EMBL" id="KYG78794.1"/>
    </source>
</evidence>
<dbReference type="OrthoDB" id="1120520at2"/>
<keyword evidence="4" id="KW-1185">Reference proteome</keyword>
<keyword evidence="1" id="KW-1133">Transmembrane helix</keyword>
<dbReference type="InterPro" id="IPR056739">
    <property type="entry name" value="NfeD_membrane"/>
</dbReference>
<dbReference type="GO" id="GO:0005886">
    <property type="term" value="C:plasma membrane"/>
    <property type="evidence" value="ECO:0007669"/>
    <property type="project" value="TreeGrafter"/>
</dbReference>
<feature type="transmembrane region" description="Helical" evidence="1">
    <location>
        <begin position="53"/>
        <end position="74"/>
    </location>
</feature>